<sequence>MTPDAQQIVLHDDGTNAPVIAAGMLLAGAVALGAGLVLGEWYGIVLLVLGALLLVAGLVAVVGLWRYGAGSLRLTPQGLVHSHGDRQEILPPEAIEGIGLLRQGRDIVELSLWYDPAGLPELPRVLSGLRREPGRLHLAMVGEDSGCMSLDEVQRVRAFVQAHRLGEWRNRSRG</sequence>
<feature type="transmembrane region" description="Helical" evidence="1">
    <location>
        <begin position="44"/>
        <end position="65"/>
    </location>
</feature>
<feature type="transmembrane region" description="Helical" evidence="1">
    <location>
        <begin position="19"/>
        <end position="38"/>
    </location>
</feature>
<evidence type="ECO:0000313" key="2">
    <source>
        <dbReference type="EMBL" id="MBA9002919.1"/>
    </source>
</evidence>
<protein>
    <submittedName>
        <fullName evidence="2">Uncharacterized protein</fullName>
    </submittedName>
</protein>
<keyword evidence="1" id="KW-0472">Membrane</keyword>
<proteinExistence type="predicted"/>
<keyword evidence="1" id="KW-1133">Transmembrane helix</keyword>
<evidence type="ECO:0000256" key="1">
    <source>
        <dbReference type="SAM" id="Phobius"/>
    </source>
</evidence>
<comment type="caution">
    <text evidence="2">The sequence shown here is derived from an EMBL/GenBank/DDBJ whole genome shotgun (WGS) entry which is preliminary data.</text>
</comment>
<keyword evidence="3" id="KW-1185">Reference proteome</keyword>
<reference evidence="2 3" key="1">
    <citation type="submission" date="2020-08" db="EMBL/GenBank/DDBJ databases">
        <title>Sequencing the genomes of 1000 actinobacteria strains.</title>
        <authorList>
            <person name="Klenk H.-P."/>
        </authorList>
    </citation>
    <scope>NUCLEOTIDE SEQUENCE [LARGE SCALE GENOMIC DNA]</scope>
    <source>
        <strain evidence="2 3">DSM 45823</strain>
    </source>
</reference>
<dbReference type="RefSeq" id="WP_182704826.1">
    <property type="nucleotide sequence ID" value="NZ_JACJII010000001.1"/>
</dbReference>
<name>A0A7W3MVZ2_9ACTN</name>
<keyword evidence="1" id="KW-0812">Transmembrane</keyword>
<organism evidence="2 3">
    <name type="scientific">Thermomonospora cellulosilytica</name>
    <dbReference type="NCBI Taxonomy" id="1411118"/>
    <lineage>
        <taxon>Bacteria</taxon>
        <taxon>Bacillati</taxon>
        <taxon>Actinomycetota</taxon>
        <taxon>Actinomycetes</taxon>
        <taxon>Streptosporangiales</taxon>
        <taxon>Thermomonosporaceae</taxon>
        <taxon>Thermomonospora</taxon>
    </lineage>
</organism>
<dbReference type="AlphaFoldDB" id="A0A7W3MVZ2"/>
<dbReference type="EMBL" id="JACJII010000001">
    <property type="protein sequence ID" value="MBA9002919.1"/>
    <property type="molecule type" value="Genomic_DNA"/>
</dbReference>
<accession>A0A7W3MVZ2</accession>
<dbReference type="Proteomes" id="UP000539313">
    <property type="component" value="Unassembled WGS sequence"/>
</dbReference>
<gene>
    <name evidence="2" type="ORF">HNR21_001801</name>
</gene>
<evidence type="ECO:0000313" key="3">
    <source>
        <dbReference type="Proteomes" id="UP000539313"/>
    </source>
</evidence>